<dbReference type="OrthoDB" id="45365at2759"/>
<dbReference type="EMBL" id="BEGY01000107">
    <property type="protein sequence ID" value="GAX83779.1"/>
    <property type="molecule type" value="Genomic_DNA"/>
</dbReference>
<evidence type="ECO:0000256" key="1">
    <source>
        <dbReference type="SAM" id="MobiDB-lite"/>
    </source>
</evidence>
<sequence>MKSGTEKAPIMGLDLSSPEFGISFQSQKLSQVRAAGLTTSQNVSTNTAGGERMPPPPPRPPMRVPSSEEDRPAVEAAIHASTSPQPLTNMHNMSTLPPQTKPTPLLAAPTNLHGLQSLIETMPHLFLPKLNSILTVVHHVLIIQQMREMVQVIQRLDIPNMAVMTTTVTKKIMKRMAKVLMQRLPLDSSSSAPAEKRDHRLTAAEAHAIKEVLKVLDGSCFFDHDDADQTSSGLEAVTALREAVFGTSHELRDPAGLLGAMHMGSSMDKVKAFHLGCLWLLKLSIRPSNCLRLMRLGQIIALPALEEEAFLYSLANLKLVLEGPGVEEWMQLDADDVVELLSNRHLKLPGALDAFQALSKWACYSLPDRQSLVVDMLSKCLQLHDMDLLLLQQLRQMQLVISCPEASALVSAAYTRRMVSSVNLSSFEVDQQRVVRQEAGGGGLMDSGPSFAMWQQGPSLPPLSISPDEEQLLKRPRMTQEDAAAAAVGAEIVNMVDQMLDQEMESHAAAQAGGPCN</sequence>
<accession>A0A250XLH1</accession>
<feature type="domain" description="BACK" evidence="2">
    <location>
        <begin position="290"/>
        <end position="395"/>
    </location>
</feature>
<feature type="compositionally biased region" description="Polar residues" evidence="1">
    <location>
        <begin position="37"/>
        <end position="48"/>
    </location>
</feature>
<evidence type="ECO:0000313" key="4">
    <source>
        <dbReference type="Proteomes" id="UP000232323"/>
    </source>
</evidence>
<evidence type="ECO:0000259" key="2">
    <source>
        <dbReference type="SMART" id="SM00875"/>
    </source>
</evidence>
<name>A0A250XLH1_9CHLO</name>
<proteinExistence type="predicted"/>
<evidence type="ECO:0000313" key="3">
    <source>
        <dbReference type="EMBL" id="GAX83779.1"/>
    </source>
</evidence>
<protein>
    <recommendedName>
        <fullName evidence="2">BACK domain-containing protein</fullName>
    </recommendedName>
</protein>
<dbReference type="CDD" id="cd14733">
    <property type="entry name" value="BACK"/>
    <property type="match status" value="1"/>
</dbReference>
<dbReference type="Proteomes" id="UP000232323">
    <property type="component" value="Unassembled WGS sequence"/>
</dbReference>
<keyword evidence="4" id="KW-1185">Reference proteome</keyword>
<gene>
    <name evidence="3" type="ORF">CEUSTIGMA_g11204.t1</name>
</gene>
<dbReference type="Gene3D" id="1.25.40.420">
    <property type="match status" value="1"/>
</dbReference>
<dbReference type="AlphaFoldDB" id="A0A250XLH1"/>
<dbReference type="Pfam" id="PF07707">
    <property type="entry name" value="BACK"/>
    <property type="match status" value="1"/>
</dbReference>
<dbReference type="SMART" id="SM00875">
    <property type="entry name" value="BACK"/>
    <property type="match status" value="1"/>
</dbReference>
<comment type="caution">
    <text evidence="3">The sequence shown here is derived from an EMBL/GenBank/DDBJ whole genome shotgun (WGS) entry which is preliminary data.</text>
</comment>
<organism evidence="3 4">
    <name type="scientific">Chlamydomonas eustigma</name>
    <dbReference type="NCBI Taxonomy" id="1157962"/>
    <lineage>
        <taxon>Eukaryota</taxon>
        <taxon>Viridiplantae</taxon>
        <taxon>Chlorophyta</taxon>
        <taxon>core chlorophytes</taxon>
        <taxon>Chlorophyceae</taxon>
        <taxon>CS clade</taxon>
        <taxon>Chlamydomonadales</taxon>
        <taxon>Chlamydomonadaceae</taxon>
        <taxon>Chlamydomonas</taxon>
    </lineage>
</organism>
<reference evidence="3 4" key="1">
    <citation type="submission" date="2017-08" db="EMBL/GenBank/DDBJ databases">
        <title>Acidophilic green algal genome provides insights into adaptation to an acidic environment.</title>
        <authorList>
            <person name="Hirooka S."/>
            <person name="Hirose Y."/>
            <person name="Kanesaki Y."/>
            <person name="Higuchi S."/>
            <person name="Fujiwara T."/>
            <person name="Onuma R."/>
            <person name="Era A."/>
            <person name="Ohbayashi R."/>
            <person name="Uzuka A."/>
            <person name="Nozaki H."/>
            <person name="Yoshikawa H."/>
            <person name="Miyagishima S.Y."/>
        </authorList>
    </citation>
    <scope>NUCLEOTIDE SEQUENCE [LARGE SCALE GENOMIC DNA]</scope>
    <source>
        <strain evidence="3 4">NIES-2499</strain>
    </source>
</reference>
<dbReference type="InterPro" id="IPR011705">
    <property type="entry name" value="BACK"/>
</dbReference>
<feature type="region of interest" description="Disordered" evidence="1">
    <location>
        <begin position="29"/>
        <end position="70"/>
    </location>
</feature>
<feature type="compositionally biased region" description="Pro residues" evidence="1">
    <location>
        <begin position="53"/>
        <end position="63"/>
    </location>
</feature>